<dbReference type="EMBL" id="JACVVK020000006">
    <property type="protein sequence ID" value="KAK7506633.1"/>
    <property type="molecule type" value="Genomic_DNA"/>
</dbReference>
<evidence type="ECO:0000313" key="2">
    <source>
        <dbReference type="Proteomes" id="UP001519460"/>
    </source>
</evidence>
<name>A0ABD0M4I2_9CAEN</name>
<organism evidence="1 2">
    <name type="scientific">Batillaria attramentaria</name>
    <dbReference type="NCBI Taxonomy" id="370345"/>
    <lineage>
        <taxon>Eukaryota</taxon>
        <taxon>Metazoa</taxon>
        <taxon>Spiralia</taxon>
        <taxon>Lophotrochozoa</taxon>
        <taxon>Mollusca</taxon>
        <taxon>Gastropoda</taxon>
        <taxon>Caenogastropoda</taxon>
        <taxon>Sorbeoconcha</taxon>
        <taxon>Cerithioidea</taxon>
        <taxon>Batillariidae</taxon>
        <taxon>Batillaria</taxon>
    </lineage>
</organism>
<gene>
    <name evidence="1" type="ORF">BaRGS_00002108</name>
</gene>
<dbReference type="Proteomes" id="UP001519460">
    <property type="component" value="Unassembled WGS sequence"/>
</dbReference>
<protein>
    <submittedName>
        <fullName evidence="1">Uncharacterized protein</fullName>
    </submittedName>
</protein>
<accession>A0ABD0M4I2</accession>
<reference evidence="1 2" key="1">
    <citation type="journal article" date="2023" name="Sci. Data">
        <title>Genome assembly of the Korean intertidal mud-creeper Batillaria attramentaria.</title>
        <authorList>
            <person name="Patra A.K."/>
            <person name="Ho P.T."/>
            <person name="Jun S."/>
            <person name="Lee S.J."/>
            <person name="Kim Y."/>
            <person name="Won Y.J."/>
        </authorList>
    </citation>
    <scope>NUCLEOTIDE SEQUENCE [LARGE SCALE GENOMIC DNA]</scope>
    <source>
        <strain evidence="1">Wonlab-2016</strain>
    </source>
</reference>
<dbReference type="AlphaFoldDB" id="A0ABD0M4I2"/>
<keyword evidence="2" id="KW-1185">Reference proteome</keyword>
<comment type="caution">
    <text evidence="1">The sequence shown here is derived from an EMBL/GenBank/DDBJ whole genome shotgun (WGS) entry which is preliminary data.</text>
</comment>
<sequence length="131" mass="14506">MTENEQLWGGNSSDLIGRRVSRDDYPNGANWEGETFRTHRSEALLNSSSYRLERRWLGGVSSGTIAVSRPLLPGLDCTRRPLEDDLTGHRVILQPIITVTPVERRESADTTAPLLTGGWNNASRCQATVSL</sequence>
<proteinExistence type="predicted"/>
<evidence type="ECO:0000313" key="1">
    <source>
        <dbReference type="EMBL" id="KAK7506633.1"/>
    </source>
</evidence>